<dbReference type="RefSeq" id="WP_077590002.1">
    <property type="nucleotide sequence ID" value="NZ_CP019640.1"/>
</dbReference>
<evidence type="ECO:0000313" key="5">
    <source>
        <dbReference type="Proteomes" id="UP000188184"/>
    </source>
</evidence>
<dbReference type="GO" id="GO:0003676">
    <property type="term" value="F:nucleic acid binding"/>
    <property type="evidence" value="ECO:0007669"/>
    <property type="project" value="InterPro"/>
</dbReference>
<sequence length="254" mass="29182">MNFVKSLLLIWKCKKDSLYYHVGTLSYDGNLYKFEYTHASQSTRDVKSAMKQGYSLLPAFPLLKVKYEAAHLFEAFNRRIPDRSRVGYGDFIKDYGLTERADRMDILQATRGALANDPYTFEQPLRLNGDKLSASFFINGMRHRDELKNSWMHEVTAGDLLLLQLEPENEIDPHAIRVLTKQGLHLGYIPGVYNQALHALLTRGVPLTLRVKKIRPSFAPQWWVEVSFEARVDLQDAESLEKSTLIHVLQRAIA</sequence>
<evidence type="ECO:0000256" key="2">
    <source>
        <dbReference type="ARBA" id="ARBA00022801"/>
    </source>
</evidence>
<dbReference type="SMART" id="SM00910">
    <property type="entry name" value="HIRAN"/>
    <property type="match status" value="1"/>
</dbReference>
<dbReference type="EMBL" id="CP019640">
    <property type="protein sequence ID" value="AQQ54110.1"/>
    <property type="molecule type" value="Genomic_DNA"/>
</dbReference>
<keyword evidence="1" id="KW-0479">Metal-binding</keyword>
<evidence type="ECO:0000256" key="1">
    <source>
        <dbReference type="ARBA" id="ARBA00022723"/>
    </source>
</evidence>
<dbReference type="KEGG" id="pmar:B0X71_14020"/>
<dbReference type="InterPro" id="IPR014905">
    <property type="entry name" value="HIRAN"/>
</dbReference>
<organism evidence="4 5">
    <name type="scientific">Planococcus lenghuensis</name>
    <dbReference type="NCBI Taxonomy" id="2213202"/>
    <lineage>
        <taxon>Bacteria</taxon>
        <taxon>Bacillati</taxon>
        <taxon>Bacillota</taxon>
        <taxon>Bacilli</taxon>
        <taxon>Bacillales</taxon>
        <taxon>Caryophanaceae</taxon>
        <taxon>Planococcus</taxon>
    </lineage>
</organism>
<evidence type="ECO:0000313" key="4">
    <source>
        <dbReference type="EMBL" id="AQQ54110.1"/>
    </source>
</evidence>
<keyword evidence="5" id="KW-1185">Reference proteome</keyword>
<dbReference type="OrthoDB" id="46144at2"/>
<accession>A0A1Q2L0X4</accession>
<dbReference type="GO" id="GO:0016818">
    <property type="term" value="F:hydrolase activity, acting on acid anhydrides, in phosphorus-containing anhydrides"/>
    <property type="evidence" value="ECO:0007669"/>
    <property type="project" value="InterPro"/>
</dbReference>
<feature type="domain" description="HIRAN" evidence="3">
    <location>
        <begin position="131"/>
        <end position="232"/>
    </location>
</feature>
<name>A0A1Q2L0X4_9BACL</name>
<proteinExistence type="predicted"/>
<dbReference type="Pfam" id="PF08797">
    <property type="entry name" value="HIRAN"/>
    <property type="match status" value="1"/>
</dbReference>
<protein>
    <recommendedName>
        <fullName evidence="3">HIRAN domain-containing protein</fullName>
    </recommendedName>
</protein>
<gene>
    <name evidence="4" type="ORF">B0X71_14020</name>
</gene>
<reference evidence="4 5" key="1">
    <citation type="submission" date="2017-02" db="EMBL/GenBank/DDBJ databases">
        <title>The complete genomic sequence of a novel cold adapted crude oil-degrading bacterium Planococcus qaidamina Y42.</title>
        <authorList>
            <person name="Yang R."/>
        </authorList>
    </citation>
    <scope>NUCLEOTIDE SEQUENCE [LARGE SCALE GENOMIC DNA]</scope>
    <source>
        <strain evidence="4 5">Y42</strain>
    </source>
</reference>
<dbReference type="Proteomes" id="UP000188184">
    <property type="component" value="Chromosome"/>
</dbReference>
<dbReference type="AlphaFoldDB" id="A0A1Q2L0X4"/>
<keyword evidence="2" id="KW-0378">Hydrolase</keyword>
<dbReference type="Gene3D" id="3.30.70.2330">
    <property type="match status" value="1"/>
</dbReference>
<dbReference type="GO" id="GO:0008270">
    <property type="term" value="F:zinc ion binding"/>
    <property type="evidence" value="ECO:0007669"/>
    <property type="project" value="InterPro"/>
</dbReference>
<evidence type="ECO:0000259" key="3">
    <source>
        <dbReference type="SMART" id="SM00910"/>
    </source>
</evidence>